<comment type="caution">
    <text evidence="2">The sequence shown here is derived from an EMBL/GenBank/DDBJ whole genome shotgun (WGS) entry which is preliminary data.</text>
</comment>
<keyword evidence="3" id="KW-1185">Reference proteome</keyword>
<dbReference type="AlphaFoldDB" id="A0AAV7RR62"/>
<evidence type="ECO:0000313" key="3">
    <source>
        <dbReference type="Proteomes" id="UP001066276"/>
    </source>
</evidence>
<gene>
    <name evidence="2" type="ORF">NDU88_006757</name>
</gene>
<feature type="compositionally biased region" description="Low complexity" evidence="1">
    <location>
        <begin position="42"/>
        <end position="59"/>
    </location>
</feature>
<organism evidence="2 3">
    <name type="scientific">Pleurodeles waltl</name>
    <name type="common">Iberian ribbed newt</name>
    <dbReference type="NCBI Taxonomy" id="8319"/>
    <lineage>
        <taxon>Eukaryota</taxon>
        <taxon>Metazoa</taxon>
        <taxon>Chordata</taxon>
        <taxon>Craniata</taxon>
        <taxon>Vertebrata</taxon>
        <taxon>Euteleostomi</taxon>
        <taxon>Amphibia</taxon>
        <taxon>Batrachia</taxon>
        <taxon>Caudata</taxon>
        <taxon>Salamandroidea</taxon>
        <taxon>Salamandridae</taxon>
        <taxon>Pleurodelinae</taxon>
        <taxon>Pleurodeles</taxon>
    </lineage>
</organism>
<dbReference type="EMBL" id="JANPWB010000009">
    <property type="protein sequence ID" value="KAJ1154000.1"/>
    <property type="molecule type" value="Genomic_DNA"/>
</dbReference>
<evidence type="ECO:0000313" key="2">
    <source>
        <dbReference type="EMBL" id="KAJ1154000.1"/>
    </source>
</evidence>
<feature type="region of interest" description="Disordered" evidence="1">
    <location>
        <begin position="1"/>
        <end position="69"/>
    </location>
</feature>
<feature type="compositionally biased region" description="Polar residues" evidence="1">
    <location>
        <begin position="60"/>
        <end position="69"/>
    </location>
</feature>
<accession>A0AAV7RR62</accession>
<dbReference type="Proteomes" id="UP001066276">
    <property type="component" value="Chromosome 5"/>
</dbReference>
<proteinExistence type="predicted"/>
<sequence length="69" mass="7607">MTEHNSRTSTPPGTVLRPATRSNRSTDKSGKNARKQLENNCPRKLQPLRPTPLLLQAPTKQGSSGSVRR</sequence>
<name>A0AAV7RR62_PLEWA</name>
<evidence type="ECO:0000256" key="1">
    <source>
        <dbReference type="SAM" id="MobiDB-lite"/>
    </source>
</evidence>
<reference evidence="2" key="1">
    <citation type="journal article" date="2022" name="bioRxiv">
        <title>Sequencing and chromosome-scale assembly of the giantPleurodeles waltlgenome.</title>
        <authorList>
            <person name="Brown T."/>
            <person name="Elewa A."/>
            <person name="Iarovenko S."/>
            <person name="Subramanian E."/>
            <person name="Araus A.J."/>
            <person name="Petzold A."/>
            <person name="Susuki M."/>
            <person name="Suzuki K.-i.T."/>
            <person name="Hayashi T."/>
            <person name="Toyoda A."/>
            <person name="Oliveira C."/>
            <person name="Osipova E."/>
            <person name="Leigh N.D."/>
            <person name="Simon A."/>
            <person name="Yun M.H."/>
        </authorList>
    </citation>
    <scope>NUCLEOTIDE SEQUENCE</scope>
    <source>
        <strain evidence="2">20211129_DDA</strain>
        <tissue evidence="2">Liver</tissue>
    </source>
</reference>
<protein>
    <submittedName>
        <fullName evidence="2">Uncharacterized protein</fullName>
    </submittedName>
</protein>